<dbReference type="InterPro" id="IPR000868">
    <property type="entry name" value="Isochorismatase-like_dom"/>
</dbReference>
<evidence type="ECO:0000259" key="1">
    <source>
        <dbReference type="Pfam" id="PF00857"/>
    </source>
</evidence>
<dbReference type="InterPro" id="IPR050993">
    <property type="entry name" value="Isochorismatase_domain"/>
</dbReference>
<dbReference type="PANTHER" id="PTHR14119">
    <property type="entry name" value="HYDROLASE"/>
    <property type="match status" value="1"/>
</dbReference>
<organism evidence="2 3">
    <name type="scientific">Pseudomonas asgharzadehiana</name>
    <dbReference type="NCBI Taxonomy" id="2842349"/>
    <lineage>
        <taxon>Bacteria</taxon>
        <taxon>Pseudomonadati</taxon>
        <taxon>Pseudomonadota</taxon>
        <taxon>Gammaproteobacteria</taxon>
        <taxon>Pseudomonadales</taxon>
        <taxon>Pseudomonadaceae</taxon>
        <taxon>Pseudomonas</taxon>
    </lineage>
</organism>
<dbReference type="Pfam" id="PF00857">
    <property type="entry name" value="Isochorismatase"/>
    <property type="match status" value="1"/>
</dbReference>
<gene>
    <name evidence="2" type="ORF">KSS96_11060</name>
</gene>
<evidence type="ECO:0000313" key="3">
    <source>
        <dbReference type="Proteomes" id="UP000886848"/>
    </source>
</evidence>
<name>A0ABX8P665_9PSED</name>
<dbReference type="PANTHER" id="PTHR14119:SF3">
    <property type="entry name" value="ISOCHORISMATASE DOMAIN-CONTAINING PROTEIN 2"/>
    <property type="match status" value="1"/>
</dbReference>
<accession>A0ABX8P665</accession>
<reference evidence="2" key="1">
    <citation type="journal article" date="2021" name="Microorganisms">
        <title>The Ever-Expanding Pseudomonas Genus: Description of 43 New Species and Partition of the Pseudomonas putida Group.</title>
        <authorList>
            <person name="Girard L."/>
            <person name="Lood C."/>
            <person name="Hofte M."/>
            <person name="Vandamme P."/>
            <person name="Rokni-Zadeh H."/>
            <person name="van Noort V."/>
            <person name="Lavigne R."/>
            <person name="De Mot R."/>
        </authorList>
    </citation>
    <scope>NUCLEOTIDE SEQUENCE</scope>
    <source>
        <strain evidence="2">SWRI132</strain>
    </source>
</reference>
<dbReference type="EMBL" id="CP077079">
    <property type="protein sequence ID" value="QXH69425.1"/>
    <property type="molecule type" value="Genomic_DNA"/>
</dbReference>
<proteinExistence type="predicted"/>
<feature type="domain" description="Isochorismatase-like" evidence="1">
    <location>
        <begin position="9"/>
        <end position="156"/>
    </location>
</feature>
<evidence type="ECO:0000313" key="2">
    <source>
        <dbReference type="EMBL" id="QXH69425.1"/>
    </source>
</evidence>
<keyword evidence="3" id="KW-1185">Reference proteome</keyword>
<protein>
    <submittedName>
        <fullName evidence="2">Isochorismatase family protein</fullName>
    </submittedName>
</protein>
<dbReference type="RefSeq" id="WP_217856213.1">
    <property type="nucleotide sequence ID" value="NZ_CP077079.1"/>
</dbReference>
<dbReference type="Proteomes" id="UP000886848">
    <property type="component" value="Chromosome"/>
</dbReference>
<sequence length="180" mass="19897">MKIDRAKVALLVIDMQPKVLRLVPDHQKILQNCQWLLGLCEDLEIAVRFSAHYSNGLGPISDDLLACSQKPTIINKKYFSCVEEGGDTAREFGLQEQWILCGIETHACVMLTALDLVAAGKQVFVVIDAVGSRAEIDKSAALSRLLTAGVILVTREMVLFELLRCAGTEEFKACSKKYLK</sequence>